<comment type="caution">
    <text evidence="2">The sequence shown here is derived from an EMBL/GenBank/DDBJ whole genome shotgun (WGS) entry which is preliminary data.</text>
</comment>
<evidence type="ECO:0000313" key="3">
    <source>
        <dbReference type="Proteomes" id="UP000316609"/>
    </source>
</evidence>
<reference evidence="2 3" key="1">
    <citation type="journal article" date="2019" name="Nat. Microbiol.">
        <title>Mediterranean grassland soil C-N compound turnover is dependent on rainfall and depth, and is mediated by genomically divergent microorganisms.</title>
        <authorList>
            <person name="Diamond S."/>
            <person name="Andeer P.F."/>
            <person name="Li Z."/>
            <person name="Crits-Christoph A."/>
            <person name="Burstein D."/>
            <person name="Anantharaman K."/>
            <person name="Lane K.R."/>
            <person name="Thomas B.C."/>
            <person name="Pan C."/>
            <person name="Northen T.R."/>
            <person name="Banfield J.F."/>
        </authorList>
    </citation>
    <scope>NUCLEOTIDE SEQUENCE [LARGE SCALE GENOMIC DNA]</scope>
    <source>
        <strain evidence="2">WS_8</strain>
    </source>
</reference>
<feature type="compositionally biased region" description="Polar residues" evidence="1">
    <location>
        <begin position="49"/>
        <end position="61"/>
    </location>
</feature>
<dbReference type="AlphaFoldDB" id="A0A538TK29"/>
<organism evidence="2 3">
    <name type="scientific">Eiseniibacteriota bacterium</name>
    <dbReference type="NCBI Taxonomy" id="2212470"/>
    <lineage>
        <taxon>Bacteria</taxon>
        <taxon>Candidatus Eiseniibacteriota</taxon>
    </lineage>
</organism>
<dbReference type="Proteomes" id="UP000316609">
    <property type="component" value="Unassembled WGS sequence"/>
</dbReference>
<dbReference type="EMBL" id="VBOY01000097">
    <property type="protein sequence ID" value="TMQ63975.1"/>
    <property type="molecule type" value="Genomic_DNA"/>
</dbReference>
<feature type="region of interest" description="Disordered" evidence="1">
    <location>
        <begin position="16"/>
        <end position="61"/>
    </location>
</feature>
<evidence type="ECO:0000313" key="2">
    <source>
        <dbReference type="EMBL" id="TMQ63975.1"/>
    </source>
</evidence>
<proteinExistence type="predicted"/>
<name>A0A538TK29_UNCEI</name>
<evidence type="ECO:0000256" key="1">
    <source>
        <dbReference type="SAM" id="MobiDB-lite"/>
    </source>
</evidence>
<accession>A0A538TK29</accession>
<protein>
    <submittedName>
        <fullName evidence="2">Uncharacterized protein</fullName>
    </submittedName>
</protein>
<sequence length="61" mass="6445">MSVDDSGDPGLVASIGNFGGTYHGTTNVRNGAHARLQEPAAKPDRNKQRPNASFCMTQENG</sequence>
<gene>
    <name evidence="2" type="ORF">E6K78_10010</name>
</gene>